<protein>
    <submittedName>
        <fullName evidence="1">Uncharacterized protein</fullName>
    </submittedName>
</protein>
<keyword evidence="2" id="KW-1185">Reference proteome</keyword>
<evidence type="ECO:0000313" key="1">
    <source>
        <dbReference type="EMBL" id="KAH7988949.1"/>
    </source>
</evidence>
<comment type="caution">
    <text evidence="1">The sequence shown here is derived from an EMBL/GenBank/DDBJ whole genome shotgun (WGS) entry which is preliminary data.</text>
</comment>
<sequence length="124" mass="13710">MKGVPLVKELETQLAKQQRPEELCKLQAALSVATEKQACLEKQLLQAEERNSALEEREMGSRSTDDCKAKAVEEMMARIKNGVVLRSTRVNAEASAKGQTAEAANKRRSTVMELQTLLVRITPA</sequence>
<dbReference type="Proteomes" id="UP000827872">
    <property type="component" value="Linkage Group LG10"/>
</dbReference>
<name>A0ACB8E9C4_9SAUR</name>
<gene>
    <name evidence="1" type="ORF">K3G42_024082</name>
</gene>
<accession>A0ACB8E9C4</accession>
<reference evidence="1" key="1">
    <citation type="submission" date="2021-08" db="EMBL/GenBank/DDBJ databases">
        <title>The first chromosome-level gecko genome reveals the dynamic sex chromosomes of Neotropical dwarf geckos (Sphaerodactylidae: Sphaerodactylus).</title>
        <authorList>
            <person name="Pinto B.J."/>
            <person name="Keating S.E."/>
            <person name="Gamble T."/>
        </authorList>
    </citation>
    <scope>NUCLEOTIDE SEQUENCE</scope>
    <source>
        <strain evidence="1">TG3544</strain>
    </source>
</reference>
<evidence type="ECO:0000313" key="2">
    <source>
        <dbReference type="Proteomes" id="UP000827872"/>
    </source>
</evidence>
<organism evidence="1 2">
    <name type="scientific">Sphaerodactylus townsendi</name>
    <dbReference type="NCBI Taxonomy" id="933632"/>
    <lineage>
        <taxon>Eukaryota</taxon>
        <taxon>Metazoa</taxon>
        <taxon>Chordata</taxon>
        <taxon>Craniata</taxon>
        <taxon>Vertebrata</taxon>
        <taxon>Euteleostomi</taxon>
        <taxon>Lepidosauria</taxon>
        <taxon>Squamata</taxon>
        <taxon>Bifurcata</taxon>
        <taxon>Gekkota</taxon>
        <taxon>Sphaerodactylidae</taxon>
        <taxon>Sphaerodactylus</taxon>
    </lineage>
</organism>
<dbReference type="EMBL" id="CM037623">
    <property type="protein sequence ID" value="KAH7988949.1"/>
    <property type="molecule type" value="Genomic_DNA"/>
</dbReference>
<proteinExistence type="predicted"/>